<dbReference type="OrthoDB" id="9775090at2"/>
<dbReference type="SUPFAM" id="SSF47203">
    <property type="entry name" value="Acyl-CoA dehydrogenase C-terminal domain-like"/>
    <property type="match status" value="1"/>
</dbReference>
<comment type="caution">
    <text evidence="5">The sequence shown here is derived from an EMBL/GenBank/DDBJ whole genome shotgun (WGS) entry which is preliminary data.</text>
</comment>
<dbReference type="GeneID" id="68872523"/>
<evidence type="ECO:0000313" key="6">
    <source>
        <dbReference type="Proteomes" id="UP000027746"/>
    </source>
</evidence>
<keyword evidence="3" id="KW-0560">Oxidoreductase</keyword>
<evidence type="ECO:0000256" key="1">
    <source>
        <dbReference type="ARBA" id="ARBA00022630"/>
    </source>
</evidence>
<dbReference type="InterPro" id="IPR009075">
    <property type="entry name" value="AcylCo_DH/oxidase_C"/>
</dbReference>
<organism evidence="5 6">
    <name type="scientific">Pseudosulfitobacter pseudonitzschiae</name>
    <dbReference type="NCBI Taxonomy" id="1402135"/>
    <lineage>
        <taxon>Bacteria</taxon>
        <taxon>Pseudomonadati</taxon>
        <taxon>Pseudomonadota</taxon>
        <taxon>Alphaproteobacteria</taxon>
        <taxon>Rhodobacterales</taxon>
        <taxon>Roseobacteraceae</taxon>
        <taxon>Pseudosulfitobacter</taxon>
    </lineage>
</organism>
<evidence type="ECO:0000313" key="5">
    <source>
        <dbReference type="EMBL" id="KEJ95333.1"/>
    </source>
</evidence>
<dbReference type="Proteomes" id="UP000027746">
    <property type="component" value="Unassembled WGS sequence"/>
</dbReference>
<dbReference type="PANTHER" id="PTHR43884">
    <property type="entry name" value="ACYL-COA DEHYDROGENASE"/>
    <property type="match status" value="1"/>
</dbReference>
<dbReference type="RefSeq" id="WP_037927522.1">
    <property type="nucleotide sequence ID" value="NZ_CP054606.1"/>
</dbReference>
<evidence type="ECO:0000259" key="4">
    <source>
        <dbReference type="Pfam" id="PF00441"/>
    </source>
</evidence>
<protein>
    <recommendedName>
        <fullName evidence="4">Acyl-CoA dehydrogenase/oxidase C-terminal domain-containing protein</fullName>
    </recommendedName>
</protein>
<dbReference type="Gene3D" id="1.20.140.10">
    <property type="entry name" value="Butyryl-CoA Dehydrogenase, subunit A, domain 3"/>
    <property type="match status" value="1"/>
</dbReference>
<name>A0A073IY85_9RHOB</name>
<dbReference type="GO" id="GO:0003995">
    <property type="term" value="F:acyl-CoA dehydrogenase activity"/>
    <property type="evidence" value="ECO:0007669"/>
    <property type="project" value="TreeGrafter"/>
</dbReference>
<keyword evidence="1" id="KW-0285">Flavoprotein</keyword>
<dbReference type="InterPro" id="IPR036250">
    <property type="entry name" value="AcylCo_DH-like_C"/>
</dbReference>
<gene>
    <name evidence="5" type="ORF">SUH3_22670</name>
</gene>
<keyword evidence="6" id="KW-1185">Reference proteome</keyword>
<proteinExistence type="predicted"/>
<dbReference type="EMBL" id="JAMD01000007">
    <property type="protein sequence ID" value="KEJ95333.1"/>
    <property type="molecule type" value="Genomic_DNA"/>
</dbReference>
<reference evidence="5 6" key="1">
    <citation type="submission" date="2014-01" db="EMBL/GenBank/DDBJ databases">
        <title>Sulfitobacter sp. H3 (MCCC 1A00686) Genome Sequencing.</title>
        <authorList>
            <person name="Lai Q."/>
            <person name="Hong Z."/>
        </authorList>
    </citation>
    <scope>NUCLEOTIDE SEQUENCE [LARGE SCALE GENOMIC DNA]</scope>
    <source>
        <strain evidence="5 6">H3</strain>
    </source>
</reference>
<accession>A0A073IY85</accession>
<keyword evidence="2" id="KW-0274">FAD</keyword>
<feature type="domain" description="Acyl-CoA dehydrogenase/oxidase C-terminal" evidence="4">
    <location>
        <begin position="193"/>
        <end position="304"/>
    </location>
</feature>
<dbReference type="AlphaFoldDB" id="A0A073IY85"/>
<dbReference type="Pfam" id="PF00441">
    <property type="entry name" value="Acyl-CoA_dh_1"/>
    <property type="match status" value="1"/>
</dbReference>
<evidence type="ECO:0000256" key="3">
    <source>
        <dbReference type="ARBA" id="ARBA00023002"/>
    </source>
</evidence>
<sequence>MTTEYDLSPEDFADTAKAVVNACAEAGTTADRIALLADAGLTGILAGDSCGGMGLPVDFAVPVLHAAGAGMLAAPLLETMLLARAFSGTQDDLATAIAIGHTKVTIAWNGELDGAAGTVDRAPLAEDCDAVLVFRRDGSAILVTLGAGAEVMAEDTLDLERPEARVVITAAEGPELSAETVTELQRIAQILRSALILGAAEDSLERACEYAQDRRQFGKTLVSYQAIQHHLARQCLAVETIRNSIARSLSPHCEMPVDAARATFIGATGLGAKTAETAIQIFGGMGYTWDVPLHRHLRFVRTLAAQGKAAELLDSVAQQLLSGDNIKKELQRAS</sequence>
<evidence type="ECO:0000256" key="2">
    <source>
        <dbReference type="ARBA" id="ARBA00022827"/>
    </source>
</evidence>
<dbReference type="PANTHER" id="PTHR43884:SF20">
    <property type="entry name" value="ACYL-COA DEHYDROGENASE FADE28"/>
    <property type="match status" value="1"/>
</dbReference>